<gene>
    <name evidence="7" type="ORF">PYX00_001692</name>
</gene>
<evidence type="ECO:0000256" key="3">
    <source>
        <dbReference type="ARBA" id="ARBA00022723"/>
    </source>
</evidence>
<keyword evidence="2 5" id="KW-0819">tRNA processing</keyword>
<dbReference type="PANTHER" id="PTHR46064:SF1">
    <property type="entry name" value="QUEUINE TRNA-RIBOSYLTRANSFERASE ACCESSORY SUBUNIT 2"/>
    <property type="match status" value="1"/>
</dbReference>
<keyword evidence="4 5" id="KW-0862">Zinc</keyword>
<dbReference type="InterPro" id="IPR036511">
    <property type="entry name" value="TGT-like_sf"/>
</dbReference>
<dbReference type="Pfam" id="PF01702">
    <property type="entry name" value="TGT"/>
    <property type="match status" value="1"/>
</dbReference>
<sequence length="451" mass="51246">MRFLVQATVDNARLGLIEGVERLPHFRLESPNVFFYTKGGAVPYLSVDIFQQITKNDTVLNFPVPGMTHFLERMQRFNGNIAQFIGMPKNLTFSSIIDPGSTRIPGYHTKGHVPIWSRSGKENISCKMYMDLMEAFEPDIFHTLCDSDTVVDSSNKRNVKSLERTLEFFEKCLELHKNSEKLKNSKVIGSLVGGYCKEAREKCSAAVGAAPIFGVSVDALHDFSDQVPLIDTDQIKLAVEMSLKHIPPDKLRMCPGSWNPNVILDLISMGIDIFDTTYPCILAENGGAFTFINNEIILQDGGEINSEKCNGDEINHCQDNSVKKNSDMEPVNKKFKPSNPESEIYISLKDTVYFDKFEPISKHCNCITCRNHTKAYIHHLLNVKELLGPTLLTIHNLHHYVKFFETIRKSLKEDKFEILRNSFKKRYHGNSDQQTDGYKERVVQNGLEKIN</sequence>
<keyword evidence="1 5" id="KW-0963">Cytoplasm</keyword>
<evidence type="ECO:0000313" key="7">
    <source>
        <dbReference type="EMBL" id="KAL0280389.1"/>
    </source>
</evidence>
<comment type="function">
    <text evidence="5">Non-catalytic subunit of the queuine tRNA-ribosyltransferase (TGT) that catalyzes the base-exchange of a guanine (G) residue with queuine (Q) at position 34 (anticodon wobble position) in tRNAs with GU(N) anticodons (tRNA-Asp, -Asn, -His and -Tyr), resulting in the hypermodified nucleoside queuosine (7-(((4,5-cis-dihydroxy-2-cyclopenten-1-yl)amino)methyl)-7-deazaguanosine).</text>
</comment>
<comment type="subcellular location">
    <subcellularLocation>
        <location evidence="5">Cytoplasm</location>
    </subcellularLocation>
</comment>
<dbReference type="SUPFAM" id="SSF51713">
    <property type="entry name" value="tRNA-guanine transglycosylase"/>
    <property type="match status" value="1"/>
</dbReference>
<evidence type="ECO:0000259" key="6">
    <source>
        <dbReference type="Pfam" id="PF01702"/>
    </source>
</evidence>
<evidence type="ECO:0000256" key="1">
    <source>
        <dbReference type="ARBA" id="ARBA00022490"/>
    </source>
</evidence>
<dbReference type="HAMAP" id="MF_03043">
    <property type="entry name" value="QTRT2"/>
    <property type="match status" value="1"/>
</dbReference>
<dbReference type="AlphaFoldDB" id="A0AAW2IDV5"/>
<feature type="domain" description="tRNA-guanine(15) transglycosylase-like" evidence="6">
    <location>
        <begin position="12"/>
        <end position="427"/>
    </location>
</feature>
<dbReference type="InterPro" id="IPR028592">
    <property type="entry name" value="QTRTD1"/>
</dbReference>
<dbReference type="PANTHER" id="PTHR46064">
    <property type="entry name" value="QUEUINE TRNA-RIBOSYLTRANSFERASE ACCESSORY SUBUNIT 2"/>
    <property type="match status" value="1"/>
</dbReference>
<proteinExistence type="inferred from homology"/>
<evidence type="ECO:0000256" key="2">
    <source>
        <dbReference type="ARBA" id="ARBA00022694"/>
    </source>
</evidence>
<dbReference type="Gene3D" id="3.20.20.105">
    <property type="entry name" value="Queuine tRNA-ribosyltransferase-like"/>
    <property type="match status" value="1"/>
</dbReference>
<reference evidence="7" key="1">
    <citation type="journal article" date="2024" name="Gigascience">
        <title>Chromosome-level genome of the poultry shaft louse Menopon gallinae provides insight into the host-switching and adaptive evolution of parasitic lice.</title>
        <authorList>
            <person name="Xu Y."/>
            <person name="Ma L."/>
            <person name="Liu S."/>
            <person name="Liang Y."/>
            <person name="Liu Q."/>
            <person name="He Z."/>
            <person name="Tian L."/>
            <person name="Duan Y."/>
            <person name="Cai W."/>
            <person name="Li H."/>
            <person name="Song F."/>
        </authorList>
    </citation>
    <scope>NUCLEOTIDE SEQUENCE</scope>
    <source>
        <strain evidence="7">Cailab_2023a</strain>
    </source>
</reference>
<comment type="subunit">
    <text evidence="5">Heterodimer of a catalytic subunit and an accessory subunit.</text>
</comment>
<feature type="binding site" evidence="5">
    <location>
        <position position="395"/>
    </location>
    <ligand>
        <name>Zn(2+)</name>
        <dbReference type="ChEBI" id="CHEBI:29105"/>
    </ligand>
</feature>
<dbReference type="GO" id="GO:0046872">
    <property type="term" value="F:metal ion binding"/>
    <property type="evidence" value="ECO:0007669"/>
    <property type="project" value="UniProtKB-KW"/>
</dbReference>
<comment type="similarity">
    <text evidence="5">Belongs to the queuine tRNA-ribosyltransferase family. QTRT2 subfamily.</text>
</comment>
<comment type="caution">
    <text evidence="7">The sequence shown here is derived from an EMBL/GenBank/DDBJ whole genome shotgun (WGS) entry which is preliminary data.</text>
</comment>
<dbReference type="InterPro" id="IPR050852">
    <property type="entry name" value="Queuine_tRNA-ribosyltrfase"/>
</dbReference>
<name>A0AAW2IDV5_9NEOP</name>
<comment type="cofactor">
    <cofactor evidence="5">
        <name>Zn(2+)</name>
        <dbReference type="ChEBI" id="CHEBI:29105"/>
    </cofactor>
    <text evidence="5">Binds 1 zinc ion per subunit.</text>
</comment>
<feature type="binding site" evidence="5">
    <location>
        <position position="369"/>
    </location>
    <ligand>
        <name>Zn(2+)</name>
        <dbReference type="ChEBI" id="CHEBI:29105"/>
    </ligand>
</feature>
<dbReference type="EMBL" id="JARGDH010000001">
    <property type="protein sequence ID" value="KAL0280389.1"/>
    <property type="molecule type" value="Genomic_DNA"/>
</dbReference>
<protein>
    <recommendedName>
        <fullName evidence="5">Queuine tRNA-ribosyltransferase accessory subunit 2</fullName>
    </recommendedName>
    <alternativeName>
        <fullName evidence="5">Queuine tRNA-ribosyltransferase domain-containing protein 1</fullName>
    </alternativeName>
</protein>
<dbReference type="NCBIfam" id="TIGR00449">
    <property type="entry name" value="tgt_general"/>
    <property type="match status" value="2"/>
</dbReference>
<feature type="binding site" evidence="5">
    <location>
        <position position="366"/>
    </location>
    <ligand>
        <name>Zn(2+)</name>
        <dbReference type="ChEBI" id="CHEBI:29105"/>
    </ligand>
</feature>
<feature type="binding site" evidence="5">
    <location>
        <position position="364"/>
    </location>
    <ligand>
        <name>Zn(2+)</name>
        <dbReference type="ChEBI" id="CHEBI:29105"/>
    </ligand>
</feature>
<keyword evidence="3 5" id="KW-0479">Metal-binding</keyword>
<dbReference type="GO" id="GO:0008479">
    <property type="term" value="F:tRNA-guanosine(34) queuine transglycosylase activity"/>
    <property type="evidence" value="ECO:0007669"/>
    <property type="project" value="UniProtKB-UniRule"/>
</dbReference>
<evidence type="ECO:0000256" key="5">
    <source>
        <dbReference type="HAMAP-Rule" id="MF_03043"/>
    </source>
</evidence>
<dbReference type="InterPro" id="IPR002616">
    <property type="entry name" value="tRNA_ribo_trans-like"/>
</dbReference>
<accession>A0AAW2IDV5</accession>
<dbReference type="GO" id="GO:0005737">
    <property type="term" value="C:cytoplasm"/>
    <property type="evidence" value="ECO:0007669"/>
    <property type="project" value="UniProtKB-SubCell"/>
</dbReference>
<organism evidence="7">
    <name type="scientific">Menopon gallinae</name>
    <name type="common">poultry shaft louse</name>
    <dbReference type="NCBI Taxonomy" id="328185"/>
    <lineage>
        <taxon>Eukaryota</taxon>
        <taxon>Metazoa</taxon>
        <taxon>Ecdysozoa</taxon>
        <taxon>Arthropoda</taxon>
        <taxon>Hexapoda</taxon>
        <taxon>Insecta</taxon>
        <taxon>Pterygota</taxon>
        <taxon>Neoptera</taxon>
        <taxon>Paraneoptera</taxon>
        <taxon>Psocodea</taxon>
        <taxon>Troctomorpha</taxon>
        <taxon>Phthiraptera</taxon>
        <taxon>Amblycera</taxon>
        <taxon>Menoponidae</taxon>
        <taxon>Menopon</taxon>
    </lineage>
</organism>
<dbReference type="GO" id="GO:0006400">
    <property type="term" value="P:tRNA modification"/>
    <property type="evidence" value="ECO:0007669"/>
    <property type="project" value="InterPro"/>
</dbReference>
<evidence type="ECO:0000256" key="4">
    <source>
        <dbReference type="ARBA" id="ARBA00022833"/>
    </source>
</evidence>